<dbReference type="Proteomes" id="UP000494040">
    <property type="component" value="Unassembled WGS sequence"/>
</dbReference>
<dbReference type="EnsemblMetazoa" id="XM_014394042.2">
    <property type="protein sequence ID" value="XP_014249528.1"/>
    <property type="gene ID" value="LOC106666682"/>
</dbReference>
<dbReference type="Gene3D" id="3.60.10.10">
    <property type="entry name" value="Endonuclease/exonuclease/phosphatase"/>
    <property type="match status" value="2"/>
</dbReference>
<dbReference type="InterPro" id="IPR036691">
    <property type="entry name" value="Endo/exonu/phosph_ase_sf"/>
</dbReference>
<evidence type="ECO:0000256" key="1">
    <source>
        <dbReference type="SAM" id="MobiDB-lite"/>
    </source>
</evidence>
<feature type="region of interest" description="Disordered" evidence="1">
    <location>
        <begin position="194"/>
        <end position="213"/>
    </location>
</feature>
<evidence type="ECO:0000256" key="2">
    <source>
        <dbReference type="SAM" id="SignalP"/>
    </source>
</evidence>
<organism evidence="3 4">
    <name type="scientific">Cimex lectularius</name>
    <name type="common">Bed bug</name>
    <name type="synonym">Acanthia lectularia</name>
    <dbReference type="NCBI Taxonomy" id="79782"/>
    <lineage>
        <taxon>Eukaryota</taxon>
        <taxon>Metazoa</taxon>
        <taxon>Ecdysozoa</taxon>
        <taxon>Arthropoda</taxon>
        <taxon>Hexapoda</taxon>
        <taxon>Insecta</taxon>
        <taxon>Pterygota</taxon>
        <taxon>Neoptera</taxon>
        <taxon>Paraneoptera</taxon>
        <taxon>Hemiptera</taxon>
        <taxon>Heteroptera</taxon>
        <taxon>Panheteroptera</taxon>
        <taxon>Cimicomorpha</taxon>
        <taxon>Cimicidae</taxon>
        <taxon>Cimex</taxon>
    </lineage>
</organism>
<dbReference type="SUPFAM" id="SSF56219">
    <property type="entry name" value="DNase I-like"/>
    <property type="match status" value="1"/>
</dbReference>
<dbReference type="AlphaFoldDB" id="A0A8I6RQE5"/>
<feature type="compositionally biased region" description="Polar residues" evidence="1">
    <location>
        <begin position="195"/>
        <end position="213"/>
    </location>
</feature>
<reference evidence="3" key="1">
    <citation type="submission" date="2022-01" db="UniProtKB">
        <authorList>
            <consortium name="EnsemblMetazoa"/>
        </authorList>
    </citation>
    <scope>IDENTIFICATION</scope>
</reference>
<name>A0A8I6RQE5_CIMLE</name>
<proteinExistence type="predicted"/>
<keyword evidence="2" id="KW-0732">Signal</keyword>
<dbReference type="RefSeq" id="XP_014249528.1">
    <property type="nucleotide sequence ID" value="XM_014394042.2"/>
</dbReference>
<dbReference type="GeneID" id="106666682"/>
<protein>
    <submittedName>
        <fullName evidence="3">Uncharacterized protein</fullName>
    </submittedName>
</protein>
<sequence>MNVYIVLSFLAVLGVSSDRVKLRVATWNLDGLNDPVPNLAALLGIDKADCNTYPDMIFLAIQGITREKFNGNWKTAVNDALKSKLYRLYGSLQHQDIGHFIVCHEDHFSKFAGTRKDLYTPSKDSKSIMVHSCFAWCEMKFTIIHGHVPSSEDDSTYYQTLKEKIDANSNYNYNFILGDLKDFVSKLPSDGWVEQTGTTRTTTPNLSPPQGTNRVLYKSNRKVELLAYEKVNSYTSSTHQPVMAEYYVHFNTEKPPPTDFGVYKP</sequence>
<feature type="chain" id="PRO_5035225538" evidence="2">
    <location>
        <begin position="18"/>
        <end position="265"/>
    </location>
</feature>
<feature type="signal peptide" evidence="2">
    <location>
        <begin position="1"/>
        <end position="17"/>
    </location>
</feature>
<accession>A0A8I6RQE5</accession>
<dbReference type="KEGG" id="clec:106666682"/>
<keyword evidence="4" id="KW-1185">Reference proteome</keyword>
<evidence type="ECO:0000313" key="3">
    <source>
        <dbReference type="EnsemblMetazoa" id="XP_014249528.1"/>
    </source>
</evidence>
<evidence type="ECO:0000313" key="4">
    <source>
        <dbReference type="Proteomes" id="UP000494040"/>
    </source>
</evidence>